<gene>
    <name evidence="1" type="ORF">BDR25DRAFT_167002</name>
</gene>
<dbReference type="EMBL" id="MU003503">
    <property type="protein sequence ID" value="KAF2472283.1"/>
    <property type="molecule type" value="Genomic_DNA"/>
</dbReference>
<protein>
    <submittedName>
        <fullName evidence="1">Uncharacterized protein</fullName>
    </submittedName>
</protein>
<sequence>IRFKDAVGRKFSFPFHLCKSWGGMSDLIRQAFIHISALRPHVFNGYYDLVGPDGSIILPQTWETVIQP</sequence>
<reference evidence="1" key="1">
    <citation type="journal article" date="2020" name="Stud. Mycol.">
        <title>101 Dothideomycetes genomes: a test case for predicting lifestyles and emergence of pathogens.</title>
        <authorList>
            <person name="Haridas S."/>
            <person name="Albert R."/>
            <person name="Binder M."/>
            <person name="Bloem J."/>
            <person name="Labutti K."/>
            <person name="Salamov A."/>
            <person name="Andreopoulos B."/>
            <person name="Baker S."/>
            <person name="Barry K."/>
            <person name="Bills G."/>
            <person name="Bluhm B."/>
            <person name="Cannon C."/>
            <person name="Castanera R."/>
            <person name="Culley D."/>
            <person name="Daum C."/>
            <person name="Ezra D."/>
            <person name="Gonzalez J."/>
            <person name="Henrissat B."/>
            <person name="Kuo A."/>
            <person name="Liang C."/>
            <person name="Lipzen A."/>
            <person name="Lutzoni F."/>
            <person name="Magnuson J."/>
            <person name="Mondo S."/>
            <person name="Nolan M."/>
            <person name="Ohm R."/>
            <person name="Pangilinan J."/>
            <person name="Park H.-J."/>
            <person name="Ramirez L."/>
            <person name="Alfaro M."/>
            <person name="Sun H."/>
            <person name="Tritt A."/>
            <person name="Yoshinaga Y."/>
            <person name="Zwiers L.-H."/>
            <person name="Turgeon B."/>
            <person name="Goodwin S."/>
            <person name="Spatafora J."/>
            <person name="Crous P."/>
            <person name="Grigoriev I."/>
        </authorList>
    </citation>
    <scope>NUCLEOTIDE SEQUENCE</scope>
    <source>
        <strain evidence="1">ATCC 200398</strain>
    </source>
</reference>
<proteinExistence type="predicted"/>
<feature type="non-terminal residue" evidence="1">
    <location>
        <position position="1"/>
    </location>
</feature>
<comment type="caution">
    <text evidence="1">The sequence shown here is derived from an EMBL/GenBank/DDBJ whole genome shotgun (WGS) entry which is preliminary data.</text>
</comment>
<name>A0ACB6R0D3_9PLEO</name>
<dbReference type="Proteomes" id="UP000799755">
    <property type="component" value="Unassembled WGS sequence"/>
</dbReference>
<organism evidence="1 2">
    <name type="scientific">Lindgomyces ingoldianus</name>
    <dbReference type="NCBI Taxonomy" id="673940"/>
    <lineage>
        <taxon>Eukaryota</taxon>
        <taxon>Fungi</taxon>
        <taxon>Dikarya</taxon>
        <taxon>Ascomycota</taxon>
        <taxon>Pezizomycotina</taxon>
        <taxon>Dothideomycetes</taxon>
        <taxon>Pleosporomycetidae</taxon>
        <taxon>Pleosporales</taxon>
        <taxon>Lindgomycetaceae</taxon>
        <taxon>Lindgomyces</taxon>
    </lineage>
</organism>
<evidence type="ECO:0000313" key="1">
    <source>
        <dbReference type="EMBL" id="KAF2472283.1"/>
    </source>
</evidence>
<accession>A0ACB6R0D3</accession>
<feature type="non-terminal residue" evidence="1">
    <location>
        <position position="68"/>
    </location>
</feature>
<evidence type="ECO:0000313" key="2">
    <source>
        <dbReference type="Proteomes" id="UP000799755"/>
    </source>
</evidence>
<keyword evidence="2" id="KW-1185">Reference proteome</keyword>